<evidence type="ECO:0000256" key="12">
    <source>
        <dbReference type="SAM" id="SignalP"/>
    </source>
</evidence>
<dbReference type="Pfam" id="PF02518">
    <property type="entry name" value="HATPase_c"/>
    <property type="match status" value="1"/>
</dbReference>
<organism evidence="14 15">
    <name type="scientific">Flaviramulus multivorans</name>
    <dbReference type="NCBI Taxonomy" id="1304750"/>
    <lineage>
        <taxon>Bacteria</taxon>
        <taxon>Pseudomonadati</taxon>
        <taxon>Bacteroidota</taxon>
        <taxon>Flavobacteriia</taxon>
        <taxon>Flavobacteriales</taxon>
        <taxon>Flavobacteriaceae</taxon>
        <taxon>Flaviramulus</taxon>
    </lineage>
</organism>
<feature type="repeat" description="TPR" evidence="9">
    <location>
        <begin position="242"/>
        <end position="275"/>
    </location>
</feature>
<keyword evidence="15" id="KW-1185">Reference proteome</keyword>
<dbReference type="Pfam" id="PF07730">
    <property type="entry name" value="HisKA_3"/>
    <property type="match status" value="1"/>
</dbReference>
<feature type="signal peptide" evidence="12">
    <location>
        <begin position="1"/>
        <end position="19"/>
    </location>
</feature>
<comment type="caution">
    <text evidence="14">The sequence shown here is derived from an EMBL/GenBank/DDBJ whole genome shotgun (WGS) entry which is preliminary data.</text>
</comment>
<feature type="domain" description="Histidine kinase" evidence="13">
    <location>
        <begin position="458"/>
        <end position="648"/>
    </location>
</feature>
<feature type="chain" id="PRO_5046545618" description="histidine kinase" evidence="12">
    <location>
        <begin position="20"/>
        <end position="648"/>
    </location>
</feature>
<keyword evidence="6 14" id="KW-0418">Kinase</keyword>
<comment type="catalytic activity">
    <reaction evidence="1">
        <text>ATP + protein L-histidine = ADP + protein N-phospho-L-histidine.</text>
        <dbReference type="EC" id="2.7.13.3"/>
    </reaction>
</comment>
<keyword evidence="11" id="KW-1133">Transmembrane helix</keyword>
<keyword evidence="4" id="KW-0808">Transferase</keyword>
<evidence type="ECO:0000256" key="3">
    <source>
        <dbReference type="ARBA" id="ARBA00022553"/>
    </source>
</evidence>
<keyword evidence="10" id="KW-0175">Coiled coil</keyword>
<dbReference type="SUPFAM" id="SSF48452">
    <property type="entry name" value="TPR-like"/>
    <property type="match status" value="2"/>
</dbReference>
<evidence type="ECO:0000313" key="15">
    <source>
        <dbReference type="Proteomes" id="UP001200022"/>
    </source>
</evidence>
<dbReference type="EC" id="2.7.13.3" evidence="2"/>
<dbReference type="Pfam" id="PF13424">
    <property type="entry name" value="TPR_12"/>
    <property type="match status" value="1"/>
</dbReference>
<dbReference type="Gene3D" id="3.30.565.10">
    <property type="entry name" value="Histidine kinase-like ATPase, C-terminal domain"/>
    <property type="match status" value="1"/>
</dbReference>
<dbReference type="CDD" id="cd16917">
    <property type="entry name" value="HATPase_UhpB-NarQ-NarX-like"/>
    <property type="match status" value="1"/>
</dbReference>
<dbReference type="Proteomes" id="UP001200022">
    <property type="component" value="Unassembled WGS sequence"/>
</dbReference>
<evidence type="ECO:0000256" key="10">
    <source>
        <dbReference type="SAM" id="Coils"/>
    </source>
</evidence>
<dbReference type="GO" id="GO:0016301">
    <property type="term" value="F:kinase activity"/>
    <property type="evidence" value="ECO:0007669"/>
    <property type="project" value="UniProtKB-KW"/>
</dbReference>
<dbReference type="RefSeq" id="WP_237231273.1">
    <property type="nucleotide sequence ID" value="NZ_JAKKDV010000002.1"/>
</dbReference>
<evidence type="ECO:0000256" key="5">
    <source>
        <dbReference type="ARBA" id="ARBA00022741"/>
    </source>
</evidence>
<protein>
    <recommendedName>
        <fullName evidence="2">histidine kinase</fullName>
        <ecNumber evidence="2">2.7.13.3</ecNumber>
    </recommendedName>
</protein>
<evidence type="ECO:0000256" key="11">
    <source>
        <dbReference type="SAM" id="Phobius"/>
    </source>
</evidence>
<keyword evidence="5" id="KW-0547">Nucleotide-binding</keyword>
<evidence type="ECO:0000313" key="14">
    <source>
        <dbReference type="EMBL" id="MCF7560598.1"/>
    </source>
</evidence>
<proteinExistence type="predicted"/>
<evidence type="ECO:0000256" key="9">
    <source>
        <dbReference type="PROSITE-ProRule" id="PRU00339"/>
    </source>
</evidence>
<dbReference type="PANTHER" id="PTHR24421:SF10">
    <property type="entry name" value="NITRATE_NITRITE SENSOR PROTEIN NARQ"/>
    <property type="match status" value="1"/>
</dbReference>
<dbReference type="SMART" id="SM00028">
    <property type="entry name" value="TPR"/>
    <property type="match status" value="5"/>
</dbReference>
<evidence type="ECO:0000256" key="4">
    <source>
        <dbReference type="ARBA" id="ARBA00022679"/>
    </source>
</evidence>
<dbReference type="InterPro" id="IPR036890">
    <property type="entry name" value="HATPase_C_sf"/>
</dbReference>
<gene>
    <name evidence="14" type="ORF">L3X39_08105</name>
</gene>
<keyword evidence="8" id="KW-0902">Two-component regulatory system</keyword>
<dbReference type="SUPFAM" id="SSF55874">
    <property type="entry name" value="ATPase domain of HSP90 chaperone/DNA topoisomerase II/histidine kinase"/>
    <property type="match status" value="1"/>
</dbReference>
<keyword evidence="9" id="KW-0802">TPR repeat</keyword>
<dbReference type="InterPro" id="IPR011990">
    <property type="entry name" value="TPR-like_helical_dom_sf"/>
</dbReference>
<dbReference type="PROSITE" id="PS50005">
    <property type="entry name" value="TPR"/>
    <property type="match status" value="2"/>
</dbReference>
<dbReference type="InterPro" id="IPR011712">
    <property type="entry name" value="Sig_transdc_His_kin_sub3_dim/P"/>
</dbReference>
<keyword evidence="11" id="KW-0472">Membrane</keyword>
<feature type="coiled-coil region" evidence="10">
    <location>
        <begin position="364"/>
        <end position="391"/>
    </location>
</feature>
<sequence>MKKSILYFIALLTSFCCYSQNTTKIIDSLKLELTKPTNDKLKAKIFGDLTWYYSSISTDSALVYGKKALKLAHKLKDSSFLSQTISDNGVVYYLKGDYTTSEKLFRESLKIRTFQKDSAGMASLNFKLGNIFYKKTLLDTSMVYYLKALDFYEKKNVEVVANSLKSNIGAIYMSLKNYSKALEYFNSNIAFFEKNNQHEFLGNALVNKASVYLFLKDTTKAIYNLKKGIEASEKVNAFPTLGSAYNNLGTIYNDKKEFQQAKKYILKSIQIREKTNLKTELESSKLTLAGIYNQLGEFKKSKPILLDNLKVFKKEGITDKLLLVYLQLIPIYAYESKADSVSYYTNLYVKTQETMAQENMQNITSELETRYQTEKKEKEILSQRANLAEKELHINHKNTQIIGLGVLAAVLAILGYLLFNQQKLKNAQLQKENELKVALTKIETQNRLHEQRLRISRDLHDNIGAQLTFIISSIENLQFGFKISNKKLNNKLQDISAFAKDTIYELRDTIWAMNKNSITLEDLQVRISNFIEKANISSNSAKFNFNIDKALSKDLEFASVKGMNIYRIIQEAVNNAIKYSEASTINIDIKTKNEYIEFSIYDDGKGFDKDSIAYGNGLNNMKKRSNDMNAKFNLESDINSGTKVSLIV</sequence>
<dbReference type="Pfam" id="PF13181">
    <property type="entry name" value="TPR_8"/>
    <property type="match status" value="1"/>
</dbReference>
<dbReference type="Gene3D" id="1.20.5.1930">
    <property type="match status" value="1"/>
</dbReference>
<accession>A0ABS9IIX8</accession>
<evidence type="ECO:0000256" key="2">
    <source>
        <dbReference type="ARBA" id="ARBA00012438"/>
    </source>
</evidence>
<evidence type="ECO:0000256" key="6">
    <source>
        <dbReference type="ARBA" id="ARBA00022777"/>
    </source>
</evidence>
<dbReference type="Gene3D" id="1.25.40.10">
    <property type="entry name" value="Tetratricopeptide repeat domain"/>
    <property type="match status" value="3"/>
</dbReference>
<evidence type="ECO:0000256" key="1">
    <source>
        <dbReference type="ARBA" id="ARBA00000085"/>
    </source>
</evidence>
<dbReference type="InterPro" id="IPR050482">
    <property type="entry name" value="Sensor_HK_TwoCompSys"/>
</dbReference>
<keyword evidence="12" id="KW-0732">Signal</keyword>
<keyword evidence="7" id="KW-0067">ATP-binding</keyword>
<dbReference type="EMBL" id="JAKKDV010000002">
    <property type="protein sequence ID" value="MCF7560598.1"/>
    <property type="molecule type" value="Genomic_DNA"/>
</dbReference>
<dbReference type="InterPro" id="IPR005467">
    <property type="entry name" value="His_kinase_dom"/>
</dbReference>
<name>A0ABS9IIX8_9FLAO</name>
<feature type="repeat" description="TPR" evidence="9">
    <location>
        <begin position="162"/>
        <end position="195"/>
    </location>
</feature>
<dbReference type="InterPro" id="IPR019734">
    <property type="entry name" value="TPR_rpt"/>
</dbReference>
<reference evidence="14 15" key="1">
    <citation type="submission" date="2022-01" db="EMBL/GenBank/DDBJ databases">
        <title>Draft genome sequence of Sabulilitoribacter multivorans KCTC 32326.</title>
        <authorList>
            <person name="Oh J.-S."/>
        </authorList>
    </citation>
    <scope>NUCLEOTIDE SEQUENCE [LARGE SCALE GENOMIC DNA]</scope>
    <source>
        <strain evidence="14 15">M-M16</strain>
    </source>
</reference>
<dbReference type="PROSITE" id="PS50109">
    <property type="entry name" value="HIS_KIN"/>
    <property type="match status" value="1"/>
</dbReference>
<keyword evidence="3" id="KW-0597">Phosphoprotein</keyword>
<keyword evidence="11" id="KW-0812">Transmembrane</keyword>
<dbReference type="PANTHER" id="PTHR24421">
    <property type="entry name" value="NITRATE/NITRITE SENSOR PROTEIN NARX-RELATED"/>
    <property type="match status" value="1"/>
</dbReference>
<evidence type="ECO:0000256" key="8">
    <source>
        <dbReference type="ARBA" id="ARBA00023012"/>
    </source>
</evidence>
<evidence type="ECO:0000256" key="7">
    <source>
        <dbReference type="ARBA" id="ARBA00022840"/>
    </source>
</evidence>
<evidence type="ECO:0000259" key="13">
    <source>
        <dbReference type="PROSITE" id="PS50109"/>
    </source>
</evidence>
<feature type="transmembrane region" description="Helical" evidence="11">
    <location>
        <begin position="401"/>
        <end position="419"/>
    </location>
</feature>
<dbReference type="InterPro" id="IPR003594">
    <property type="entry name" value="HATPase_dom"/>
</dbReference>